<name>W0DKK7_9GAMM</name>
<dbReference type="STRING" id="713585.THITH_03035"/>
<dbReference type="EMBL" id="CP007029">
    <property type="protein sequence ID" value="AHE97420.1"/>
    <property type="molecule type" value="Genomic_DNA"/>
</dbReference>
<accession>W0DKK7</accession>
<organism evidence="1 2">
    <name type="scientific">Thioalkalivibrio paradoxus ARh 1</name>
    <dbReference type="NCBI Taxonomy" id="713585"/>
    <lineage>
        <taxon>Bacteria</taxon>
        <taxon>Pseudomonadati</taxon>
        <taxon>Pseudomonadota</taxon>
        <taxon>Gammaproteobacteria</taxon>
        <taxon>Chromatiales</taxon>
        <taxon>Ectothiorhodospiraceae</taxon>
        <taxon>Thioalkalivibrio</taxon>
    </lineage>
</organism>
<dbReference type="Proteomes" id="UP000005289">
    <property type="component" value="Chromosome"/>
</dbReference>
<proteinExistence type="predicted"/>
<reference evidence="1 2" key="1">
    <citation type="submission" date="2013-12" db="EMBL/GenBank/DDBJ databases">
        <authorList>
            <consortium name="DOE Joint Genome Institute"/>
            <person name="Muyzer G."/>
            <person name="Huntemann M."/>
            <person name="Han J."/>
            <person name="Chen A."/>
            <person name="Kyrpides N."/>
            <person name="Mavromatis K."/>
            <person name="Markowitz V."/>
            <person name="Palaniappan K."/>
            <person name="Ivanova N."/>
            <person name="Schaumberg A."/>
            <person name="Pati A."/>
            <person name="Liolios K."/>
            <person name="Nordberg H.P."/>
            <person name="Cantor M.N."/>
            <person name="Hua S.X."/>
            <person name="Woyke T."/>
        </authorList>
    </citation>
    <scope>NUCLEOTIDE SEQUENCE [LARGE SCALE GENOMIC DNA]</scope>
    <source>
        <strain evidence="1 2">ARh 1</strain>
    </source>
</reference>
<dbReference type="KEGG" id="tti:THITH_03035"/>
<evidence type="ECO:0000313" key="1">
    <source>
        <dbReference type="EMBL" id="AHE97420.1"/>
    </source>
</evidence>
<dbReference type="RefSeq" id="WP_006745990.1">
    <property type="nucleotide sequence ID" value="NZ_CP007029.1"/>
</dbReference>
<evidence type="ECO:0000313" key="2">
    <source>
        <dbReference type="Proteomes" id="UP000005289"/>
    </source>
</evidence>
<sequence length="93" mass="10896">MTEAERESCLVSALLRDLNNQRLPKLFAIKERLDRGELADPEDIRYIHDGVHDALWVRRLCERHPDLASICTQVTKLYKEITEQALENETRVH</sequence>
<dbReference type="OrthoDB" id="6025396at2"/>
<dbReference type="AlphaFoldDB" id="W0DKK7"/>
<keyword evidence="2" id="KW-1185">Reference proteome</keyword>
<gene>
    <name evidence="1" type="ORF">THITH_03035</name>
</gene>
<protein>
    <submittedName>
        <fullName evidence="1">Uncharacterized protein</fullName>
    </submittedName>
</protein>
<dbReference type="HOGENOM" id="CLU_183866_0_0_6"/>